<sequence length="179" mass="19711">MMRTALQQPAALPSAEVLAALLPGLFVMHTRSKVYTSNVMDETRDKRITDHFAYMKARKAYRQDLHNLYAQWRAEIKAKELDDQAKQRQARAEEARLQAEHMELLLKEKRAASLATELRKAELEHKVEPGGGAGGGGKRRASGVGRDAAADRALAISGQTKRIGRVGVEAGSRPDRPAA</sequence>
<dbReference type="EMBL" id="PGGS01000076">
    <property type="protein sequence ID" value="PNH09847.1"/>
    <property type="molecule type" value="Genomic_DNA"/>
</dbReference>
<comment type="caution">
    <text evidence="2">The sequence shown here is derived from an EMBL/GenBank/DDBJ whole genome shotgun (WGS) entry which is preliminary data.</text>
</comment>
<gene>
    <name evidence="2" type="ORF">TSOC_003513</name>
</gene>
<evidence type="ECO:0000313" key="2">
    <source>
        <dbReference type="EMBL" id="PNH09847.1"/>
    </source>
</evidence>
<dbReference type="OrthoDB" id="538197at2759"/>
<dbReference type="AlphaFoldDB" id="A0A2J8ABH0"/>
<keyword evidence="3" id="KW-1185">Reference proteome</keyword>
<organism evidence="2 3">
    <name type="scientific">Tetrabaena socialis</name>
    <dbReference type="NCBI Taxonomy" id="47790"/>
    <lineage>
        <taxon>Eukaryota</taxon>
        <taxon>Viridiplantae</taxon>
        <taxon>Chlorophyta</taxon>
        <taxon>core chlorophytes</taxon>
        <taxon>Chlorophyceae</taxon>
        <taxon>CS clade</taxon>
        <taxon>Chlamydomonadales</taxon>
        <taxon>Tetrabaenaceae</taxon>
        <taxon>Tetrabaena</taxon>
    </lineage>
</organism>
<name>A0A2J8ABH0_9CHLO</name>
<evidence type="ECO:0000256" key="1">
    <source>
        <dbReference type="SAM" id="MobiDB-lite"/>
    </source>
</evidence>
<dbReference type="Proteomes" id="UP000236333">
    <property type="component" value="Unassembled WGS sequence"/>
</dbReference>
<proteinExistence type="predicted"/>
<protein>
    <submittedName>
        <fullName evidence="2">Uncharacterized protein</fullName>
    </submittedName>
</protein>
<evidence type="ECO:0000313" key="3">
    <source>
        <dbReference type="Proteomes" id="UP000236333"/>
    </source>
</evidence>
<feature type="region of interest" description="Disordered" evidence="1">
    <location>
        <begin position="123"/>
        <end position="147"/>
    </location>
</feature>
<reference evidence="2 3" key="1">
    <citation type="journal article" date="2017" name="Mol. Biol. Evol.">
        <title>The 4-celled Tetrabaena socialis nuclear genome reveals the essential components for genetic control of cell number at the origin of multicellularity in the volvocine lineage.</title>
        <authorList>
            <person name="Featherston J."/>
            <person name="Arakaki Y."/>
            <person name="Hanschen E.R."/>
            <person name="Ferris P.J."/>
            <person name="Michod R.E."/>
            <person name="Olson B.J.S.C."/>
            <person name="Nozaki H."/>
            <person name="Durand P.M."/>
        </authorList>
    </citation>
    <scope>NUCLEOTIDE SEQUENCE [LARGE SCALE GENOMIC DNA]</scope>
    <source>
        <strain evidence="2 3">NIES-571</strain>
    </source>
</reference>
<accession>A0A2J8ABH0</accession>